<dbReference type="EMBL" id="FZLN01000008">
    <property type="protein sequence ID" value="SNQ30227.1"/>
    <property type="molecule type" value="Genomic_DNA"/>
</dbReference>
<dbReference type="InterPro" id="IPR007939">
    <property type="entry name" value="Cu-R_B_prcur"/>
</dbReference>
<feature type="signal peptide" evidence="1">
    <location>
        <begin position="1"/>
        <end position="22"/>
    </location>
</feature>
<dbReference type="Proteomes" id="UP000243463">
    <property type="component" value="Unassembled WGS sequence"/>
</dbReference>
<name>A0A217EIK5_9GAMM</name>
<dbReference type="Pfam" id="PF05275">
    <property type="entry name" value="CopB"/>
    <property type="match status" value="1"/>
</dbReference>
<dbReference type="OrthoDB" id="9778934at2"/>
<dbReference type="AlphaFoldDB" id="A0A217EIK5"/>
<dbReference type="GO" id="GO:0005507">
    <property type="term" value="F:copper ion binding"/>
    <property type="evidence" value="ECO:0007669"/>
    <property type="project" value="InterPro"/>
</dbReference>
<protein>
    <submittedName>
        <fullName evidence="2">Copper resistance protein B</fullName>
    </submittedName>
</protein>
<proteinExistence type="predicted"/>
<sequence>MRITKLMLCLLSVAAVSQMARSAETETSSLMTKNQNVSPTQNTAQLKRMDLNHSHEHGNEIYTDTLFENKWMQDRHGQGEFSSSLTSWIGTDENKLFIEANVSKADNEKYQGDLAALYSRNIATFWDAQAGVRYRQDKNKAFDQRAVDAVVGIQGLAPYFFETDAYLYVGQHQYVAMELKMTRDVLFTQKLIAQPYLSATIVAQDESKSANQTGLSDAEIGIQTRYEMNRRVMPFIDVAYRYEKGLKDTAWQHKTESESGMYYGAGILLRF</sequence>
<reference evidence="3" key="1">
    <citation type="submission" date="2017-06" db="EMBL/GenBank/DDBJ databases">
        <authorList>
            <person name="Varghese N."/>
            <person name="Submissions S."/>
        </authorList>
    </citation>
    <scope>NUCLEOTIDE SEQUENCE [LARGE SCALE GENOMIC DNA]</scope>
    <source>
        <strain evidence="3">ANC 5114</strain>
    </source>
</reference>
<evidence type="ECO:0000313" key="2">
    <source>
        <dbReference type="EMBL" id="SNQ30227.1"/>
    </source>
</evidence>
<dbReference type="GO" id="GO:0009279">
    <property type="term" value="C:cell outer membrane"/>
    <property type="evidence" value="ECO:0007669"/>
    <property type="project" value="InterPro"/>
</dbReference>
<keyword evidence="1" id="KW-0732">Signal</keyword>
<gene>
    <name evidence="2" type="ORF">SAMN05444584_2215</name>
</gene>
<accession>A0A217EIK5</accession>
<organism evidence="2 3">
    <name type="scientific">Acinetobacter apis</name>
    <dbReference type="NCBI Taxonomy" id="1229165"/>
    <lineage>
        <taxon>Bacteria</taxon>
        <taxon>Pseudomonadati</taxon>
        <taxon>Pseudomonadota</taxon>
        <taxon>Gammaproteobacteria</taxon>
        <taxon>Moraxellales</taxon>
        <taxon>Moraxellaceae</taxon>
        <taxon>Acinetobacter</taxon>
    </lineage>
</organism>
<dbReference type="GO" id="GO:0006878">
    <property type="term" value="P:intracellular copper ion homeostasis"/>
    <property type="evidence" value="ECO:0007669"/>
    <property type="project" value="InterPro"/>
</dbReference>
<evidence type="ECO:0000256" key="1">
    <source>
        <dbReference type="SAM" id="SignalP"/>
    </source>
</evidence>
<feature type="chain" id="PRO_5012171399" evidence="1">
    <location>
        <begin position="23"/>
        <end position="271"/>
    </location>
</feature>
<evidence type="ECO:0000313" key="3">
    <source>
        <dbReference type="Proteomes" id="UP000243463"/>
    </source>
</evidence>
<dbReference type="RefSeq" id="WP_088824396.1">
    <property type="nucleotide sequence ID" value="NZ_FZLN01000008.1"/>
</dbReference>
<keyword evidence="3" id="KW-1185">Reference proteome</keyword>